<accession>A0A1H4IDX0</accession>
<gene>
    <name evidence="1" type="ORF">SAMN04490239_0519</name>
</gene>
<evidence type="ECO:0000313" key="1">
    <source>
        <dbReference type="EMBL" id="SEB32289.1"/>
    </source>
</evidence>
<evidence type="ECO:0000313" key="2">
    <source>
        <dbReference type="Proteomes" id="UP000183561"/>
    </source>
</evidence>
<sequence>MALVELSASEEGEWVLRTAAVFWPTPRSRRSSWRRWWGSIRCGGGTPAEALILLDFFLGVDRLAPPDVPTGK</sequence>
<keyword evidence="2" id="KW-1185">Reference proteome</keyword>
<organism evidence="1 2">
    <name type="scientific">Rhodococcus koreensis</name>
    <dbReference type="NCBI Taxonomy" id="99653"/>
    <lineage>
        <taxon>Bacteria</taxon>
        <taxon>Bacillati</taxon>
        <taxon>Actinomycetota</taxon>
        <taxon>Actinomycetes</taxon>
        <taxon>Mycobacteriales</taxon>
        <taxon>Nocardiaceae</taxon>
        <taxon>Rhodococcus</taxon>
    </lineage>
</organism>
<dbReference type="Proteomes" id="UP000183561">
    <property type="component" value="Unassembled WGS sequence"/>
</dbReference>
<protein>
    <submittedName>
        <fullName evidence="1">Uncharacterized protein</fullName>
    </submittedName>
</protein>
<dbReference type="EMBL" id="FNSV01000003">
    <property type="protein sequence ID" value="SEB32289.1"/>
    <property type="molecule type" value="Genomic_DNA"/>
</dbReference>
<reference evidence="2" key="1">
    <citation type="submission" date="2016-10" db="EMBL/GenBank/DDBJ databases">
        <authorList>
            <person name="Varghese N."/>
            <person name="Submissions S."/>
        </authorList>
    </citation>
    <scope>NUCLEOTIDE SEQUENCE [LARGE SCALE GENOMIC DNA]</scope>
    <source>
        <strain evidence="2">DSM 44498</strain>
    </source>
</reference>
<name>A0A1H4IDX0_9NOCA</name>
<dbReference type="RefSeq" id="WP_072950598.1">
    <property type="nucleotide sequence ID" value="NZ_FNSV01000003.1"/>
</dbReference>
<dbReference type="AlphaFoldDB" id="A0A1H4IDX0"/>
<proteinExistence type="predicted"/>